<feature type="region of interest" description="Disordered" evidence="1">
    <location>
        <begin position="28"/>
        <end position="102"/>
    </location>
</feature>
<keyword evidence="3" id="KW-1185">Reference proteome</keyword>
<evidence type="ECO:0000256" key="1">
    <source>
        <dbReference type="SAM" id="MobiDB-lite"/>
    </source>
</evidence>
<protein>
    <submittedName>
        <fullName evidence="2">Uncharacterized protein</fullName>
    </submittedName>
</protein>
<sequence length="667" mass="76214">MGHFTDLYLNGVGAEAVAACALSTMSLSPDRDQQFSNNLSDPHKNSRIKENRKNDKETELTTKTQNTPQRYTPHFQSQHSPTSCSDPTSSSPARLSLPTTQPDEAIPKATLLSLRLPFFHLHCKVGLPLAQKNGLPLVITRTARSNTRMESPLSSTIPRPTLFVTPPKHSAHLVFSPSHSLTHSLPKQPQLRLTTPPSRHPPPLNQPALRRLGRLSPIFTCGTRGGRFAGSDSESEMTLCVDEALVVSNILSLLEILQCDDEHIIVDTLRELQKVASGVVVLAWNHSALKIAHHSLQALQSIVRQNPPAFALLLPPIFPSPSPLQQYSGLSFLTALTKKLRIVDSEIIQELIHFVKEALTTILANISNIDTLIASLPSDSSPTTPCLTVVDIQMIDSLNRLRCWCEDFVNEVWLFLVNFTFTIHDIHESSFQTIVLDDLSFPDLILNSLRRNHKDIRLNAIMTLNNIVIVSEWMRLQFIAVNLVERMFETVDFVSLPLSESETLLKLTKFIANLFYPIVDDEEARFEQYCLIRVSVFEPTKRFITFIFHNSDKLILDEEDTKYLETCLCWIHRDIKNKLVKWEVRTMVEMENEMNFQVVFKSMLDRTREWNRDKRERQKRREVRLREEGWDDVFELRVVGIEAGRNLDIRIYAILFRIELVFNSEEL</sequence>
<organism evidence="2 3">
    <name type="scientific">Blattamonas nauphoetae</name>
    <dbReference type="NCBI Taxonomy" id="2049346"/>
    <lineage>
        <taxon>Eukaryota</taxon>
        <taxon>Metamonada</taxon>
        <taxon>Preaxostyla</taxon>
        <taxon>Oxymonadida</taxon>
        <taxon>Blattamonas</taxon>
    </lineage>
</organism>
<feature type="region of interest" description="Disordered" evidence="1">
    <location>
        <begin position="177"/>
        <end position="207"/>
    </location>
</feature>
<evidence type="ECO:0000313" key="3">
    <source>
        <dbReference type="Proteomes" id="UP001281761"/>
    </source>
</evidence>
<feature type="compositionally biased region" description="Low complexity" evidence="1">
    <location>
        <begin position="80"/>
        <end position="92"/>
    </location>
</feature>
<dbReference type="EMBL" id="JARBJD010000089">
    <property type="protein sequence ID" value="KAK2953611.1"/>
    <property type="molecule type" value="Genomic_DNA"/>
</dbReference>
<comment type="caution">
    <text evidence="2">The sequence shown here is derived from an EMBL/GenBank/DDBJ whole genome shotgun (WGS) entry which is preliminary data.</text>
</comment>
<dbReference type="InterPro" id="IPR011989">
    <property type="entry name" value="ARM-like"/>
</dbReference>
<name>A0ABQ9XNI5_9EUKA</name>
<dbReference type="InterPro" id="IPR016024">
    <property type="entry name" value="ARM-type_fold"/>
</dbReference>
<dbReference type="SUPFAM" id="SSF48371">
    <property type="entry name" value="ARM repeat"/>
    <property type="match status" value="1"/>
</dbReference>
<reference evidence="2 3" key="1">
    <citation type="journal article" date="2022" name="bioRxiv">
        <title>Genomics of Preaxostyla Flagellates Illuminates Evolutionary Transitions and the Path Towards Mitochondrial Loss.</title>
        <authorList>
            <person name="Novak L.V.F."/>
            <person name="Treitli S.C."/>
            <person name="Pyrih J."/>
            <person name="Halakuc P."/>
            <person name="Pipaliya S.V."/>
            <person name="Vacek V."/>
            <person name="Brzon O."/>
            <person name="Soukal P."/>
            <person name="Eme L."/>
            <person name="Dacks J.B."/>
            <person name="Karnkowska A."/>
            <person name="Elias M."/>
            <person name="Hampl V."/>
        </authorList>
    </citation>
    <scope>NUCLEOTIDE SEQUENCE [LARGE SCALE GENOMIC DNA]</scope>
    <source>
        <strain evidence="2">NAU3</strain>
        <tissue evidence="2">Gut</tissue>
    </source>
</reference>
<feature type="compositionally biased region" description="Polar residues" evidence="1">
    <location>
        <begin position="61"/>
        <end position="79"/>
    </location>
</feature>
<dbReference type="Gene3D" id="1.25.10.10">
    <property type="entry name" value="Leucine-rich Repeat Variant"/>
    <property type="match status" value="1"/>
</dbReference>
<evidence type="ECO:0000313" key="2">
    <source>
        <dbReference type="EMBL" id="KAK2953611.1"/>
    </source>
</evidence>
<feature type="compositionally biased region" description="Polar residues" evidence="1">
    <location>
        <begin position="177"/>
        <end position="197"/>
    </location>
</feature>
<accession>A0ABQ9XNI5</accession>
<proteinExistence type="predicted"/>
<feature type="compositionally biased region" description="Basic and acidic residues" evidence="1">
    <location>
        <begin position="41"/>
        <end position="60"/>
    </location>
</feature>
<gene>
    <name evidence="2" type="ORF">BLNAU_11475</name>
</gene>
<dbReference type="Proteomes" id="UP001281761">
    <property type="component" value="Unassembled WGS sequence"/>
</dbReference>